<evidence type="ECO:0000256" key="1">
    <source>
        <dbReference type="SAM" id="MobiDB-lite"/>
    </source>
</evidence>
<reference evidence="5" key="1">
    <citation type="submission" date="2020-10" db="EMBL/GenBank/DDBJ databases">
        <title>Complete genome sequence of Bacillus velezensis NST6.</title>
        <authorList>
            <person name="Choi J."/>
        </authorList>
    </citation>
    <scope>NUCLEOTIDE SEQUENCE [LARGE SCALE GENOMIC DNA]</scope>
    <source>
        <strain evidence="5">NST6</strain>
    </source>
</reference>
<dbReference type="SUPFAM" id="SSF53850">
    <property type="entry name" value="Periplasmic binding protein-like II"/>
    <property type="match status" value="1"/>
</dbReference>
<dbReference type="GO" id="GO:0003677">
    <property type="term" value="F:DNA binding"/>
    <property type="evidence" value="ECO:0007669"/>
    <property type="project" value="UniProtKB-KW"/>
</dbReference>
<evidence type="ECO:0000313" key="5">
    <source>
        <dbReference type="Proteomes" id="UP000587477"/>
    </source>
</evidence>
<dbReference type="AlphaFoldDB" id="A0A411AAA3"/>
<dbReference type="EMBL" id="CP063687">
    <property type="protein sequence ID" value="QOY27446.1"/>
    <property type="molecule type" value="Genomic_DNA"/>
</dbReference>
<dbReference type="PANTHER" id="PTHR38431:SF1">
    <property type="entry name" value="BLL2305 PROTEIN"/>
    <property type="match status" value="1"/>
</dbReference>
<dbReference type="Gene3D" id="3.40.190.10">
    <property type="entry name" value="Periplasmic binding protein-like II"/>
    <property type="match status" value="1"/>
</dbReference>
<dbReference type="RefSeq" id="WP_017418932.1">
    <property type="nucleotide sequence ID" value="NZ_BDDG01000014.1"/>
</dbReference>
<protein>
    <submittedName>
        <fullName evidence="4">DNA-binding proteinA</fullName>
    </submittedName>
</protein>
<gene>
    <name evidence="4" type="ORF">BACVE_002459</name>
</gene>
<dbReference type="Proteomes" id="UP000587477">
    <property type="component" value="Chromosome"/>
</dbReference>
<proteinExistence type="predicted"/>
<dbReference type="PANTHER" id="PTHR38431">
    <property type="entry name" value="BLL2305 PROTEIN"/>
    <property type="match status" value="1"/>
</dbReference>
<dbReference type="InterPro" id="IPR024370">
    <property type="entry name" value="PBP_domain"/>
</dbReference>
<feature type="domain" description="PBP" evidence="2">
    <location>
        <begin position="105"/>
        <end position="281"/>
    </location>
</feature>
<evidence type="ECO:0000259" key="3">
    <source>
        <dbReference type="Pfam" id="PF12728"/>
    </source>
</evidence>
<dbReference type="SUPFAM" id="SSF46955">
    <property type="entry name" value="Putative DNA-binding domain"/>
    <property type="match status" value="1"/>
</dbReference>
<evidence type="ECO:0000313" key="4">
    <source>
        <dbReference type="EMBL" id="QOY27446.1"/>
    </source>
</evidence>
<accession>A0A411AAA3</accession>
<sequence length="308" mass="34262">MTEATSYTIEEVAGLLKVSKLTVYDLIKKGLIPAYRVGRQMRVDEEDLKQYKTNMRMSKKPSVSEAADPSRGREPEKRQSVIISGQDVSMDLLSKQLEQTIQAAPLRKYSGSLNSLIEMYRGACNIVSLHLYDGETGQYNIPYVKRILSGEPFALFHVVLRQAGLYVKKGNPLNIQGFQDLSRKDVRIVNREKGSGARVLLDEQLRSFGITPSDVAGYHDIVTDHLSAASQVSSGKADIGVGSQHAAHMAGTDFIPVISEQYDVVVLKQNRELVQSVQDILNSEEFKSQLSQLSGYDTKMTGRLIYET</sequence>
<dbReference type="NCBIfam" id="TIGR01764">
    <property type="entry name" value="excise"/>
    <property type="match status" value="1"/>
</dbReference>
<feature type="domain" description="Helix-turn-helix" evidence="3">
    <location>
        <begin position="7"/>
        <end position="54"/>
    </location>
</feature>
<organism evidence="4 5">
    <name type="scientific">Bacillus velezensis</name>
    <dbReference type="NCBI Taxonomy" id="492670"/>
    <lineage>
        <taxon>Bacteria</taxon>
        <taxon>Bacillati</taxon>
        <taxon>Bacillota</taxon>
        <taxon>Bacilli</taxon>
        <taxon>Bacillales</taxon>
        <taxon>Bacillaceae</taxon>
        <taxon>Bacillus</taxon>
        <taxon>Bacillus amyloliquefaciens group</taxon>
    </lineage>
</organism>
<feature type="region of interest" description="Disordered" evidence="1">
    <location>
        <begin position="50"/>
        <end position="80"/>
    </location>
</feature>
<evidence type="ECO:0000259" key="2">
    <source>
        <dbReference type="Pfam" id="PF12727"/>
    </source>
</evidence>
<dbReference type="InterPro" id="IPR009061">
    <property type="entry name" value="DNA-bd_dom_put_sf"/>
</dbReference>
<dbReference type="Pfam" id="PF12728">
    <property type="entry name" value="HTH_17"/>
    <property type="match status" value="1"/>
</dbReference>
<keyword evidence="4" id="KW-0238">DNA-binding</keyword>
<feature type="compositionally biased region" description="Basic and acidic residues" evidence="1">
    <location>
        <begin position="68"/>
        <end position="79"/>
    </location>
</feature>
<dbReference type="InterPro" id="IPR041657">
    <property type="entry name" value="HTH_17"/>
</dbReference>
<dbReference type="Pfam" id="PF12727">
    <property type="entry name" value="PBP_like"/>
    <property type="match status" value="1"/>
</dbReference>
<name>A0A411AAA3_BACVE</name>
<dbReference type="InterPro" id="IPR010093">
    <property type="entry name" value="SinI_DNA-bd"/>
</dbReference>